<feature type="non-terminal residue" evidence="2">
    <location>
        <position position="51"/>
    </location>
</feature>
<evidence type="ECO:0000313" key="2">
    <source>
        <dbReference type="EMBL" id="KAA6369182.1"/>
    </source>
</evidence>
<protein>
    <submittedName>
        <fullName evidence="2">Uncharacterized protein</fullName>
    </submittedName>
</protein>
<dbReference type="EMBL" id="SNRW01016611">
    <property type="protein sequence ID" value="KAA6369182.1"/>
    <property type="molecule type" value="Genomic_DNA"/>
</dbReference>
<comment type="caution">
    <text evidence="2">The sequence shown here is derived from an EMBL/GenBank/DDBJ whole genome shotgun (WGS) entry which is preliminary data.</text>
</comment>
<feature type="region of interest" description="Disordered" evidence="1">
    <location>
        <begin position="1"/>
        <end position="23"/>
    </location>
</feature>
<dbReference type="Proteomes" id="UP000324800">
    <property type="component" value="Unassembled WGS sequence"/>
</dbReference>
<gene>
    <name evidence="2" type="ORF">EZS28_035290</name>
</gene>
<evidence type="ECO:0000313" key="3">
    <source>
        <dbReference type="Proteomes" id="UP000324800"/>
    </source>
</evidence>
<reference evidence="2 3" key="1">
    <citation type="submission" date="2019-03" db="EMBL/GenBank/DDBJ databases">
        <title>Single cell metagenomics reveals metabolic interactions within the superorganism composed of flagellate Streblomastix strix and complex community of Bacteroidetes bacteria on its surface.</title>
        <authorList>
            <person name="Treitli S.C."/>
            <person name="Kolisko M."/>
            <person name="Husnik F."/>
            <person name="Keeling P."/>
            <person name="Hampl V."/>
        </authorList>
    </citation>
    <scope>NUCLEOTIDE SEQUENCE [LARGE SCALE GENOMIC DNA]</scope>
    <source>
        <strain evidence="2">ST1C</strain>
    </source>
</reference>
<proteinExistence type="predicted"/>
<evidence type="ECO:0000256" key="1">
    <source>
        <dbReference type="SAM" id="MobiDB-lite"/>
    </source>
</evidence>
<dbReference type="AlphaFoldDB" id="A0A5J4UGZ9"/>
<name>A0A5J4UGZ9_9EUKA</name>
<accession>A0A5J4UGZ9</accession>
<sequence>MSGSQQRILIQGPNHKGQKNYEDMLAGKPYNGIDELLCEKRDICKLDFLPQ</sequence>
<organism evidence="2 3">
    <name type="scientific">Streblomastix strix</name>
    <dbReference type="NCBI Taxonomy" id="222440"/>
    <lineage>
        <taxon>Eukaryota</taxon>
        <taxon>Metamonada</taxon>
        <taxon>Preaxostyla</taxon>
        <taxon>Oxymonadida</taxon>
        <taxon>Streblomastigidae</taxon>
        <taxon>Streblomastix</taxon>
    </lineage>
</organism>